<feature type="coiled-coil region" evidence="1">
    <location>
        <begin position="113"/>
        <end position="147"/>
    </location>
</feature>
<dbReference type="GO" id="GO:0005634">
    <property type="term" value="C:nucleus"/>
    <property type="evidence" value="ECO:0007669"/>
    <property type="project" value="TreeGrafter"/>
</dbReference>
<dbReference type="AlphaFoldDB" id="A0A8C6SYI5"/>
<reference evidence="3" key="1">
    <citation type="submission" date="2025-08" db="UniProtKB">
        <authorList>
            <consortium name="Ensembl"/>
        </authorList>
    </citation>
    <scope>IDENTIFICATION</scope>
</reference>
<dbReference type="GO" id="GO:0005737">
    <property type="term" value="C:cytoplasm"/>
    <property type="evidence" value="ECO:0007669"/>
    <property type="project" value="TreeGrafter"/>
</dbReference>
<name>A0A8C6SYI5_9GOBI</name>
<dbReference type="Gene3D" id="2.30.29.30">
    <property type="entry name" value="Pleckstrin-homology domain (PH domain)/Phosphotyrosine-binding domain (PTB)"/>
    <property type="match status" value="1"/>
</dbReference>
<dbReference type="SUPFAM" id="SSF50729">
    <property type="entry name" value="PH domain-like"/>
    <property type="match status" value="1"/>
</dbReference>
<dbReference type="InterPro" id="IPR011993">
    <property type="entry name" value="PH-like_dom_sf"/>
</dbReference>
<reference evidence="3" key="2">
    <citation type="submission" date="2025-09" db="UniProtKB">
        <authorList>
            <consortium name="Ensembl"/>
        </authorList>
    </citation>
    <scope>IDENTIFICATION</scope>
</reference>
<dbReference type="PANTHER" id="PTHR14383">
    <property type="entry name" value="SWAP-70 RECOMBINASE"/>
    <property type="match status" value="1"/>
</dbReference>
<dbReference type="InterPro" id="IPR001849">
    <property type="entry name" value="PH_domain"/>
</dbReference>
<keyword evidence="4" id="KW-1185">Reference proteome</keyword>
<dbReference type="Ensembl" id="ENSNMLT00000015243.1">
    <property type="protein sequence ID" value="ENSNMLP00000013547.1"/>
    <property type="gene ID" value="ENSNMLG00000009091.1"/>
</dbReference>
<dbReference type="PANTHER" id="PTHR14383:SF6">
    <property type="entry name" value="SWITCH-ASSOCIATED PROTEIN 70"/>
    <property type="match status" value="1"/>
</dbReference>
<feature type="domain" description="PH" evidence="2">
    <location>
        <begin position="1"/>
        <end position="85"/>
    </location>
</feature>
<dbReference type="Pfam" id="PF00169">
    <property type="entry name" value="PH"/>
    <property type="match status" value="1"/>
</dbReference>
<evidence type="ECO:0000259" key="2">
    <source>
        <dbReference type="PROSITE" id="PS50003"/>
    </source>
</evidence>
<dbReference type="PROSITE" id="PS50003">
    <property type="entry name" value="PH_DOMAIN"/>
    <property type="match status" value="1"/>
</dbReference>
<evidence type="ECO:0000256" key="1">
    <source>
        <dbReference type="SAM" id="Coils"/>
    </source>
</evidence>
<protein>
    <submittedName>
        <fullName evidence="3">Switching B cell complex subunit SWAP70</fullName>
    </submittedName>
</protein>
<accession>A0A8C6SYI5</accession>
<dbReference type="SMART" id="SM00233">
    <property type="entry name" value="PH"/>
    <property type="match status" value="1"/>
</dbReference>
<organism evidence="3 4">
    <name type="scientific">Neogobius melanostomus</name>
    <name type="common">round goby</name>
    <dbReference type="NCBI Taxonomy" id="47308"/>
    <lineage>
        <taxon>Eukaryota</taxon>
        <taxon>Metazoa</taxon>
        <taxon>Chordata</taxon>
        <taxon>Craniata</taxon>
        <taxon>Vertebrata</taxon>
        <taxon>Euteleostomi</taxon>
        <taxon>Actinopterygii</taxon>
        <taxon>Neopterygii</taxon>
        <taxon>Teleostei</taxon>
        <taxon>Neoteleostei</taxon>
        <taxon>Acanthomorphata</taxon>
        <taxon>Gobiaria</taxon>
        <taxon>Gobiiformes</taxon>
        <taxon>Gobioidei</taxon>
        <taxon>Gobiidae</taxon>
        <taxon>Benthophilinae</taxon>
        <taxon>Neogobiini</taxon>
        <taxon>Neogobius</taxon>
    </lineage>
</organism>
<keyword evidence="1" id="KW-0175">Coiled coil</keyword>
<evidence type="ECO:0000313" key="4">
    <source>
        <dbReference type="Proteomes" id="UP000694523"/>
    </source>
</evidence>
<evidence type="ECO:0000313" key="3">
    <source>
        <dbReference type="Ensembl" id="ENSNMLP00000013547.1"/>
    </source>
</evidence>
<feature type="coiled-coil region" evidence="1">
    <location>
        <begin position="185"/>
        <end position="258"/>
    </location>
</feature>
<dbReference type="Proteomes" id="UP000694523">
    <property type="component" value="Unplaced"/>
</dbReference>
<proteinExistence type="predicted"/>
<sequence>MPCRKNWTEHWFVLRPSYLEYYTSEDLMEIKGIVALGGNCTVESLPDKDRICALLIKSSDTSFEMSGSDKTKKKEWLQAIQKCIQIQKLGLLPPQRQAREKRRQQRELQKVTEDQVTELMRQLQANNESKQRELEALKKMHLEMEEQVAQKSFELQHFLHRVKDLEKVLEDERWARDEQDMRKSLIRLLEERALQRAEVKQMQLQQQRALSQSQAHRKILETQLRDMERQLQEAMQQLEKLKGQNHGADQQNQDVSQRLKRAVIKNLKNKVAIHGLMRLIQPGQKGPLMITNWGPAAFTEAELELRKKFWQESINWSATAE</sequence>